<proteinExistence type="predicted"/>
<dbReference type="Proteomes" id="UP000594430">
    <property type="component" value="Plasmid pVIM-24-ZDHY414"/>
</dbReference>
<protein>
    <submittedName>
        <fullName evidence="1">Uncharacterized protein</fullName>
    </submittedName>
</protein>
<sequence>MSKLLKRIVPTGFPEQRHYGINGVLSVVATNPKVLDLECTILVPVHVLSKPLFSQAVLAHLYRMVRT</sequence>
<evidence type="ECO:0000313" key="2">
    <source>
        <dbReference type="Proteomes" id="UP000594430"/>
    </source>
</evidence>
<keyword evidence="1" id="KW-0614">Plasmid</keyword>
<gene>
    <name evidence="1" type="ORF">IZU98_26070</name>
</gene>
<evidence type="ECO:0000313" key="1">
    <source>
        <dbReference type="EMBL" id="QPH51733.1"/>
    </source>
</evidence>
<geneLocation type="plasmid" evidence="1 2">
    <name>pVIM-24-ZDHY414</name>
</geneLocation>
<dbReference type="RefSeq" id="WP_158242122.1">
    <property type="nucleotide sequence ID" value="NZ_CP064945.1"/>
</dbReference>
<organism evidence="1 2">
    <name type="scientific">Pseudomonas fulva</name>
    <dbReference type="NCBI Taxonomy" id="47880"/>
    <lineage>
        <taxon>Bacteria</taxon>
        <taxon>Pseudomonadati</taxon>
        <taxon>Pseudomonadota</taxon>
        <taxon>Gammaproteobacteria</taxon>
        <taxon>Pseudomonadales</taxon>
        <taxon>Pseudomonadaceae</taxon>
        <taxon>Pseudomonas</taxon>
    </lineage>
</organism>
<dbReference type="EMBL" id="CP064948">
    <property type="protein sequence ID" value="QPH51733.1"/>
    <property type="molecule type" value="Genomic_DNA"/>
</dbReference>
<accession>A0A7S9LM92</accession>
<name>A0A7S9LM92_9PSED</name>
<dbReference type="AlphaFoldDB" id="A0A7S9LM92"/>
<reference evidence="1 2" key="1">
    <citation type="submission" date="2020-11" db="EMBL/GenBank/DDBJ databases">
        <title>Pseudomonas fulva producing VIM-24.</title>
        <authorList>
            <person name="Liu S."/>
        </authorList>
    </citation>
    <scope>NUCLEOTIDE SEQUENCE [LARGE SCALE GENOMIC DNA]</scope>
    <source>
        <strain evidence="1 2">ZDHY414</strain>
        <plasmid evidence="1 2">pVIM-24-ZDHY414</plasmid>
    </source>
</reference>